<dbReference type="AlphaFoldDB" id="A0A3P1SBB7"/>
<comment type="caution">
    <text evidence="2">The sequence shown here is derived from an EMBL/GenBank/DDBJ whole genome shotgun (WGS) entry which is preliminary data.</text>
</comment>
<feature type="region of interest" description="Disordered" evidence="1">
    <location>
        <begin position="313"/>
        <end position="336"/>
    </location>
</feature>
<dbReference type="Gene3D" id="1.25.40.10">
    <property type="entry name" value="Tetratricopeptide repeat domain"/>
    <property type="match status" value="1"/>
</dbReference>
<evidence type="ECO:0000313" key="2">
    <source>
        <dbReference type="EMBL" id="RRC94561.1"/>
    </source>
</evidence>
<organism evidence="2 3">
    <name type="scientific">Schaalia canis</name>
    <dbReference type="NCBI Taxonomy" id="100469"/>
    <lineage>
        <taxon>Bacteria</taxon>
        <taxon>Bacillati</taxon>
        <taxon>Actinomycetota</taxon>
        <taxon>Actinomycetes</taxon>
        <taxon>Actinomycetales</taxon>
        <taxon>Actinomycetaceae</taxon>
        <taxon>Schaalia</taxon>
    </lineage>
</organism>
<proteinExistence type="predicted"/>
<dbReference type="InterPro" id="IPR011990">
    <property type="entry name" value="TPR-like_helical_dom_sf"/>
</dbReference>
<sequence length="352" mass="39922">MHTLHRSPLTVAELLSQFTQAIHAGDAGHYEDAIELTCELLNDQRIRPEDRGRFYRYLIQWSVECGNPSQARFYASQAVRELKGTLGATHEMTLQLRSSELFWMCESGMADIAHRRFPDLIRDVEEHLEPRHELRWAVLMNAVIPLKQQGNFTRAAQRYERILGSMRRRPPRDPLTLILARDNYAELLACAGNYERSLEQYGSLLEDVSAVFGERDPRTLMLRNRIAGVRFDAGQDEEAWEEWTVLLPVFDDVCGPSHPESARLRSLCLLHALEQGKEEEALGHAETLLAFPREDSDESDQAMIRAVIAELRGEAPAAESDQDGQQSEWEPGQSFYAPDQCPCALCSGDRAA</sequence>
<reference evidence="2 3" key="1">
    <citation type="submission" date="2018-11" db="EMBL/GenBank/DDBJ databases">
        <title>Genomes From Bacteria Associated with the Canine Oral Cavity: a Test Case for Automated Genome-Based Taxonomic Assignment.</title>
        <authorList>
            <person name="Coil D.A."/>
            <person name="Jospin G."/>
            <person name="Darling A.E."/>
            <person name="Wallis C."/>
            <person name="Davis I.J."/>
            <person name="Harris S."/>
            <person name="Eisen J.A."/>
            <person name="Holcombe L.J."/>
            <person name="O'Flynn C."/>
        </authorList>
    </citation>
    <scope>NUCLEOTIDE SEQUENCE [LARGE SCALE GENOMIC DNA]</scope>
    <source>
        <strain evidence="2 3">OH770</strain>
    </source>
</reference>
<dbReference type="EMBL" id="RQZF01000013">
    <property type="protein sequence ID" value="RRC94561.1"/>
    <property type="molecule type" value="Genomic_DNA"/>
</dbReference>
<keyword evidence="3" id="KW-1185">Reference proteome</keyword>
<evidence type="ECO:0008006" key="4">
    <source>
        <dbReference type="Google" id="ProtNLM"/>
    </source>
</evidence>
<evidence type="ECO:0000313" key="3">
    <source>
        <dbReference type="Proteomes" id="UP000280444"/>
    </source>
</evidence>
<name>A0A3P1SBB7_9ACTO</name>
<gene>
    <name evidence="2" type="ORF">EII11_09620</name>
</gene>
<protein>
    <recommendedName>
        <fullName evidence="4">Tetratricopeptide repeat protein</fullName>
    </recommendedName>
</protein>
<evidence type="ECO:0000256" key="1">
    <source>
        <dbReference type="SAM" id="MobiDB-lite"/>
    </source>
</evidence>
<dbReference type="SUPFAM" id="SSF48452">
    <property type="entry name" value="TPR-like"/>
    <property type="match status" value="1"/>
</dbReference>
<dbReference type="Proteomes" id="UP000280444">
    <property type="component" value="Unassembled WGS sequence"/>
</dbReference>
<accession>A0A3P1SBB7</accession>
<dbReference type="OrthoDB" id="3253934at2"/>
<dbReference type="RefSeq" id="WP_124872140.1">
    <property type="nucleotide sequence ID" value="NZ_RQZF01000013.1"/>
</dbReference>